<comment type="pathway">
    <text evidence="9">Lipid metabolism; fatty acid biosynthesis.</text>
</comment>
<evidence type="ECO:0000256" key="2">
    <source>
        <dbReference type="ARBA" id="ARBA00022516"/>
    </source>
</evidence>
<dbReference type="Gene3D" id="3.40.50.720">
    <property type="entry name" value="NAD(P)-binding Rossmann-like Domain"/>
    <property type="match status" value="1"/>
</dbReference>
<keyword evidence="14" id="KW-1185">Reference proteome</keyword>
<comment type="catalytic activity">
    <reaction evidence="8 9">
        <text>a 2,3-saturated acyl-CoA + NAD(+) = a (2E)-enoyl-CoA + NADH + H(+)</text>
        <dbReference type="Rhea" id="RHEA:18177"/>
        <dbReference type="ChEBI" id="CHEBI:15378"/>
        <dbReference type="ChEBI" id="CHEBI:57540"/>
        <dbReference type="ChEBI" id="CHEBI:57945"/>
        <dbReference type="ChEBI" id="CHEBI:58856"/>
        <dbReference type="ChEBI" id="CHEBI:65111"/>
        <dbReference type="EC" id="1.3.1.44"/>
    </reaction>
</comment>
<feature type="site" description="Plays an important role in discriminating NADH against NADPH" evidence="9">
    <location>
        <position position="74"/>
    </location>
</feature>
<evidence type="ECO:0000313" key="14">
    <source>
        <dbReference type="Proteomes" id="UP000473885"/>
    </source>
</evidence>
<dbReference type="RefSeq" id="WP_163248854.1">
    <property type="nucleotide sequence ID" value="NZ_SXDP01000002.1"/>
</dbReference>
<dbReference type="InterPro" id="IPR050048">
    <property type="entry name" value="FabV-like_NADH_b"/>
</dbReference>
<dbReference type="HAMAP" id="MF_01838">
    <property type="entry name" value="FabV_reductase"/>
    <property type="match status" value="1"/>
</dbReference>
<dbReference type="PANTHER" id="PTHR37480">
    <property type="entry name" value="ENOYL-[ACYL-CARRIER-PROTEIN] REDUCTASE [NADH]"/>
    <property type="match status" value="1"/>
</dbReference>
<evidence type="ECO:0000256" key="5">
    <source>
        <dbReference type="ARBA" id="ARBA00023027"/>
    </source>
</evidence>
<dbReference type="Proteomes" id="UP000473885">
    <property type="component" value="Unassembled WGS sequence"/>
</dbReference>
<evidence type="ECO:0000256" key="4">
    <source>
        <dbReference type="ARBA" id="ARBA00023002"/>
    </source>
</evidence>
<evidence type="ECO:0000259" key="11">
    <source>
        <dbReference type="Pfam" id="PF12241"/>
    </source>
</evidence>
<protein>
    <recommendedName>
        <fullName evidence="9">Trans-2-enoyl-CoA reductase [NADH]</fullName>
        <shortName evidence="9">TER</shortName>
        <ecNumber evidence="9">1.3.1.44</ecNumber>
    </recommendedName>
</protein>
<keyword evidence="6 9" id="KW-0443">Lipid metabolism</keyword>
<comment type="subunit">
    <text evidence="1 9">Monomer.</text>
</comment>
<keyword evidence="5 9" id="KW-0520">NAD</keyword>
<dbReference type="GO" id="GO:0051287">
    <property type="term" value="F:NAD binding"/>
    <property type="evidence" value="ECO:0007669"/>
    <property type="project" value="UniProtKB-UniRule"/>
</dbReference>
<feature type="domain" description="Trans-2-enoyl-CoA reductase catalytic" evidence="11">
    <location>
        <begin position="84"/>
        <end position="318"/>
    </location>
</feature>
<evidence type="ECO:0000256" key="9">
    <source>
        <dbReference type="HAMAP-Rule" id="MF_01838"/>
    </source>
</evidence>
<keyword evidence="4 9" id="KW-0560">Oxidoreductase</keyword>
<dbReference type="GO" id="GO:0006633">
    <property type="term" value="P:fatty acid biosynthetic process"/>
    <property type="evidence" value="ECO:0007669"/>
    <property type="project" value="UniProtKB-UniRule"/>
</dbReference>
<accession>A0A6M0R7R1</accession>
<dbReference type="GO" id="GO:0004318">
    <property type="term" value="F:enoyl-[acyl-carrier-protein] reductase (NADH) activity"/>
    <property type="evidence" value="ECO:0007669"/>
    <property type="project" value="TreeGrafter"/>
</dbReference>
<dbReference type="Pfam" id="PF12241">
    <property type="entry name" value="Enoyl_reductase"/>
    <property type="match status" value="1"/>
</dbReference>
<dbReference type="InterPro" id="IPR010758">
    <property type="entry name" value="Trans-2-enoyl-CoA_reductase"/>
</dbReference>
<feature type="binding site" evidence="9">
    <location>
        <position position="245"/>
    </location>
    <ligand>
        <name>NAD(+)</name>
        <dbReference type="ChEBI" id="CHEBI:57540"/>
    </ligand>
</feature>
<evidence type="ECO:0000256" key="8">
    <source>
        <dbReference type="ARBA" id="ARBA00048302"/>
    </source>
</evidence>
<dbReference type="NCBIfam" id="NF010177">
    <property type="entry name" value="PRK13656.1"/>
    <property type="match status" value="1"/>
</dbReference>
<feature type="active site" description="Proton donor" evidence="9">
    <location>
        <position position="236"/>
    </location>
</feature>
<proteinExistence type="inferred from homology"/>
<feature type="binding site" evidence="9">
    <location>
        <position position="226"/>
    </location>
    <ligand>
        <name>substrate</name>
    </ligand>
</feature>
<dbReference type="UniPathway" id="UPA00094"/>
<feature type="domain" description="Enoyl reductase FAD binding" evidence="10">
    <location>
        <begin position="325"/>
        <end position="391"/>
    </location>
</feature>
<feature type="binding site" evidence="9">
    <location>
        <begin position="111"/>
        <end position="112"/>
    </location>
    <ligand>
        <name>NAD(+)</name>
        <dbReference type="ChEBI" id="CHEBI:57540"/>
    </ligand>
</feature>
<dbReference type="InterPro" id="IPR024906">
    <property type="entry name" value="Eno_Rdtase_FAD-bd_dom"/>
</dbReference>
<feature type="binding site" evidence="9">
    <location>
        <begin position="47"/>
        <end position="52"/>
    </location>
    <ligand>
        <name>NAD(+)</name>
        <dbReference type="ChEBI" id="CHEBI:57540"/>
    </ligand>
</feature>
<dbReference type="AlphaFoldDB" id="A0A6M0R7R1"/>
<comment type="caution">
    <text evidence="13">The sequence shown here is derived from an EMBL/GenBank/DDBJ whole genome shotgun (WGS) entry which is preliminary data.</text>
</comment>
<feature type="binding site" evidence="9">
    <location>
        <begin position="140"/>
        <end position="141"/>
    </location>
    <ligand>
        <name>NAD(+)</name>
        <dbReference type="ChEBI" id="CHEBI:57540"/>
    </ligand>
</feature>
<keyword evidence="2 9" id="KW-0444">Lipid biosynthesis</keyword>
<comment type="similarity">
    <text evidence="9">Belongs to the TER reductase family.</text>
</comment>
<feature type="binding site" evidence="9">
    <location>
        <begin position="274"/>
        <end position="276"/>
    </location>
    <ligand>
        <name>NAD(+)</name>
        <dbReference type="ChEBI" id="CHEBI:57540"/>
    </ligand>
</feature>
<dbReference type="InterPro" id="IPR024910">
    <property type="entry name" value="Enoyl-CoA_Rdtase_cat_dom"/>
</dbReference>
<keyword evidence="7 9" id="KW-0275">Fatty acid biosynthesis</keyword>
<evidence type="ECO:0000313" key="13">
    <source>
        <dbReference type="EMBL" id="NEZ46245.1"/>
    </source>
</evidence>
<dbReference type="EMBL" id="SXDP01000002">
    <property type="protein sequence ID" value="NEZ46245.1"/>
    <property type="molecule type" value="Genomic_DNA"/>
</dbReference>
<dbReference type="NCBIfam" id="NF043048">
    <property type="entry name" value="EnoyACPredFabV"/>
    <property type="match status" value="1"/>
</dbReference>
<evidence type="ECO:0000259" key="12">
    <source>
        <dbReference type="Pfam" id="PF12242"/>
    </source>
</evidence>
<gene>
    <name evidence="9" type="primary">fabV</name>
    <name evidence="13" type="ORF">FDF74_03340</name>
</gene>
<feature type="binding site" evidence="9">
    <location>
        <begin position="73"/>
        <end position="74"/>
    </location>
    <ligand>
        <name>NAD(+)</name>
        <dbReference type="ChEBI" id="CHEBI:57540"/>
    </ligand>
</feature>
<comment type="function">
    <text evidence="9">Involved in the fatty acid synthesis (FAS II). Catalyzes the reduction of a carbon-carbon double bond in an enoyl moiety that is covalently linked to a coenzyme A (CoA).</text>
</comment>
<sequence length="398" mass="44871">MKVKPKLQGNISRAVNPLGCRQEVLNQINYIKKQGKYNGPKKVLILGASSSYGLASRISLAFGAGADTIGVSFERGPKNEEMLGSAGWYNNIYFKEFAQKENLIAKNFIGDAFSNEMKEKVISYIKNQFGGKIDLVVYSLASPKRIDPNTGQVYTSVIKTIDKEIKGFNVDLETETLFEQTVKPATEEEIQHTIKVMGGEDWELWINSLKDANVLNEGFKTVLYSYIGPKVTYDFYHKGTLGIAKADAEIHKDSINNKLKDINGKALICVSKAVTTKASCVIPIMPLYCIALYKVMKEMGTHETPIMHKDRMFRTMMYGDSPVYDEKGRLRADSLELEEDTQKKVLELFSRLNKENFKSDMAAFDIFKKEFMNLSGFMVPGAEDIDEVDYDELLKLKP</sequence>
<evidence type="ECO:0000256" key="7">
    <source>
        <dbReference type="ARBA" id="ARBA00023160"/>
    </source>
</evidence>
<organism evidence="13 14">
    <name type="scientific">Clostridium niameyense</name>
    <dbReference type="NCBI Taxonomy" id="1622073"/>
    <lineage>
        <taxon>Bacteria</taxon>
        <taxon>Bacillati</taxon>
        <taxon>Bacillota</taxon>
        <taxon>Clostridia</taxon>
        <taxon>Eubacteriales</taxon>
        <taxon>Clostridiaceae</taxon>
        <taxon>Clostridium</taxon>
    </lineage>
</organism>
<dbReference type="Pfam" id="PF07055">
    <property type="entry name" value="Eno-Rase_FAD_bd"/>
    <property type="match status" value="1"/>
</dbReference>
<evidence type="ECO:0000256" key="3">
    <source>
        <dbReference type="ARBA" id="ARBA00022832"/>
    </source>
</evidence>
<dbReference type="EC" id="1.3.1.44" evidence="9"/>
<keyword evidence="3 9" id="KW-0276">Fatty acid metabolism</keyword>
<evidence type="ECO:0000259" key="10">
    <source>
        <dbReference type="Pfam" id="PF07055"/>
    </source>
</evidence>
<evidence type="ECO:0000256" key="1">
    <source>
        <dbReference type="ARBA" id="ARBA00011245"/>
    </source>
</evidence>
<dbReference type="GO" id="GO:0050343">
    <property type="term" value="F:trans-2-enoyl-CoA reductase (NADH) activity"/>
    <property type="evidence" value="ECO:0007669"/>
    <property type="project" value="UniProtKB-UniRule"/>
</dbReference>
<dbReference type="Pfam" id="PF12242">
    <property type="entry name" value="Eno-Rase_NADH_b"/>
    <property type="match status" value="1"/>
</dbReference>
<name>A0A6M0R7R1_9CLOT</name>
<reference evidence="13 14" key="1">
    <citation type="submission" date="2019-04" db="EMBL/GenBank/DDBJ databases">
        <title>Genome sequencing of Clostridium botulinum Groups I-IV and Clostridium butyricum.</title>
        <authorList>
            <person name="Brunt J."/>
            <person name="Van Vliet A.H.M."/>
            <person name="Stringer S.C."/>
            <person name="Carter A.T."/>
            <person name="Peck M.W."/>
        </authorList>
    </citation>
    <scope>NUCLEOTIDE SEQUENCE [LARGE SCALE GENOMIC DNA]</scope>
    <source>
        <strain evidence="13 14">IFR 18/094</strain>
    </source>
</reference>
<feature type="domain" description="Trans-2-enoyl-CoA reductase-like NAD(P)H binding" evidence="12">
    <location>
        <begin position="3"/>
        <end position="78"/>
    </location>
</feature>
<dbReference type="PANTHER" id="PTHR37480:SF1">
    <property type="entry name" value="ENOYL-[ACYL-CARRIER-PROTEIN] REDUCTASE [NADH]"/>
    <property type="match status" value="1"/>
</dbReference>
<evidence type="ECO:0000256" key="6">
    <source>
        <dbReference type="ARBA" id="ARBA00023098"/>
    </source>
</evidence>